<dbReference type="InterPro" id="IPR029494">
    <property type="entry name" value="DarT"/>
</dbReference>
<feature type="active site" description="Proton acceptor" evidence="6">
    <location>
        <position position="49"/>
    </location>
</feature>
<name>A0ABP6UXB2_9FLAO</name>
<dbReference type="EMBL" id="BAABCW010000032">
    <property type="protein sequence ID" value="GAA3522900.1"/>
    <property type="molecule type" value="Genomic_DNA"/>
</dbReference>
<evidence type="ECO:0000256" key="2">
    <source>
        <dbReference type="ARBA" id="ARBA00022676"/>
    </source>
</evidence>
<evidence type="ECO:0000256" key="1">
    <source>
        <dbReference type="ARBA" id="ARBA00022649"/>
    </source>
</evidence>
<keyword evidence="2 6" id="KW-0328">Glycosyltransferase</keyword>
<evidence type="ECO:0000256" key="5">
    <source>
        <dbReference type="ARBA" id="ARBA00023125"/>
    </source>
</evidence>
<dbReference type="RefSeq" id="WP_344930849.1">
    <property type="nucleotide sequence ID" value="NZ_BAABCW010000032.1"/>
</dbReference>
<feature type="binding site" evidence="6">
    <location>
        <begin position="10"/>
        <end position="12"/>
    </location>
    <ligand>
        <name>NAD(+)</name>
        <dbReference type="ChEBI" id="CHEBI:57540"/>
    </ligand>
</feature>
<keyword evidence="1 6" id="KW-1277">Toxin-antitoxin system</keyword>
<evidence type="ECO:0000256" key="6">
    <source>
        <dbReference type="PROSITE-ProRule" id="PRU01362"/>
    </source>
</evidence>
<keyword evidence="3 6" id="KW-0808">Transferase</keyword>
<gene>
    <name evidence="8" type="ORF">GCM10022393_41970</name>
</gene>
<feature type="active site" evidence="6">
    <location>
        <position position="162"/>
    </location>
</feature>
<comment type="catalytic activity">
    <reaction evidence="6">
        <text>a thymidine in DNA + NAD(+) = an N-(ADP-alpha-D-ribosyl)-thymidine in DNA + nicotinamide + H(+)</text>
        <dbReference type="Rhea" id="RHEA:71651"/>
        <dbReference type="Rhea" id="RHEA-COMP:13556"/>
        <dbReference type="Rhea" id="RHEA-COMP:18051"/>
        <dbReference type="ChEBI" id="CHEBI:15378"/>
        <dbReference type="ChEBI" id="CHEBI:17154"/>
        <dbReference type="ChEBI" id="CHEBI:57540"/>
        <dbReference type="ChEBI" id="CHEBI:137386"/>
        <dbReference type="ChEBI" id="CHEBI:191199"/>
    </reaction>
</comment>
<keyword evidence="9" id="KW-1185">Reference proteome</keyword>
<evidence type="ECO:0000256" key="3">
    <source>
        <dbReference type="ARBA" id="ARBA00022679"/>
    </source>
</evidence>
<evidence type="ECO:0000256" key="4">
    <source>
        <dbReference type="ARBA" id="ARBA00022695"/>
    </source>
</evidence>
<comment type="caution">
    <text evidence="8">The sequence shown here is derived from an EMBL/GenBank/DDBJ whole genome shotgun (WGS) entry which is preliminary data.</text>
</comment>
<evidence type="ECO:0000313" key="8">
    <source>
        <dbReference type="EMBL" id="GAA3522900.1"/>
    </source>
</evidence>
<organism evidence="8 9">
    <name type="scientific">Aquimarina addita</name>
    <dbReference type="NCBI Taxonomy" id="870485"/>
    <lineage>
        <taxon>Bacteria</taxon>
        <taxon>Pseudomonadati</taxon>
        <taxon>Bacteroidota</taxon>
        <taxon>Flavobacteriia</taxon>
        <taxon>Flavobacteriales</taxon>
        <taxon>Flavobacteriaceae</taxon>
        <taxon>Aquimarina</taxon>
    </lineage>
</organism>
<proteinExistence type="inferred from homology"/>
<dbReference type="Pfam" id="PF14487">
    <property type="entry name" value="DarT"/>
    <property type="match status" value="1"/>
</dbReference>
<sequence length="206" mass="23708">MDLSKVYVYRMTHIENIPHIIQNGITHKDSNNANQDYKAIGDNSLISTRDGLKIPNGKKLGDYMPFYFGLRTPMLYVIQNGFNGVKALNPDKIVYCVSSLKKISDSSLSFIYSDGHATDGFTKFFTPEDLLEIENQVDFKATNAKYWKKEDDLDFKRKKEAELLVEEDIPFELLLGFITYNEDSKVQVSQFGIDSKKIVVRPNYYF</sequence>
<dbReference type="PROSITE" id="PS52018">
    <property type="entry name" value="DART"/>
    <property type="match status" value="1"/>
</dbReference>
<protein>
    <recommendedName>
        <fullName evidence="7">DarT domain-containing protein</fullName>
    </recommendedName>
</protein>
<feature type="binding site" evidence="6">
    <location>
        <position position="49"/>
    </location>
    <ligand>
        <name>NAD(+)</name>
        <dbReference type="ChEBI" id="CHEBI:57540"/>
    </ligand>
</feature>
<evidence type="ECO:0000313" key="9">
    <source>
        <dbReference type="Proteomes" id="UP001500459"/>
    </source>
</evidence>
<keyword evidence="5 6" id="KW-0238">DNA-binding</keyword>
<feature type="domain" description="DarT" evidence="7">
    <location>
        <begin position="6"/>
        <end position="206"/>
    </location>
</feature>
<evidence type="ECO:0000259" key="7">
    <source>
        <dbReference type="PROSITE" id="PS52018"/>
    </source>
</evidence>
<comment type="caution">
    <text evidence="6">Lacks conserved residue(s) required for the propagation of feature annotation.</text>
</comment>
<comment type="similarity">
    <text evidence="6">Belongs to the DarT ADP-ribosyltransferase family.</text>
</comment>
<dbReference type="Proteomes" id="UP001500459">
    <property type="component" value="Unassembled WGS sequence"/>
</dbReference>
<accession>A0ABP6UXB2</accession>
<keyword evidence="4 6" id="KW-0548">Nucleotidyltransferase</keyword>
<reference evidence="9" key="1">
    <citation type="journal article" date="2019" name="Int. J. Syst. Evol. Microbiol.">
        <title>The Global Catalogue of Microorganisms (GCM) 10K type strain sequencing project: providing services to taxonomists for standard genome sequencing and annotation.</title>
        <authorList>
            <consortium name="The Broad Institute Genomics Platform"/>
            <consortium name="The Broad Institute Genome Sequencing Center for Infectious Disease"/>
            <person name="Wu L."/>
            <person name="Ma J."/>
        </authorList>
    </citation>
    <scope>NUCLEOTIDE SEQUENCE [LARGE SCALE GENOMIC DNA]</scope>
    <source>
        <strain evidence="9">JCM 17106</strain>
    </source>
</reference>